<comment type="cofactor">
    <cofactor evidence="1">
        <name>a divalent metal cation</name>
        <dbReference type="ChEBI" id="CHEBI:60240"/>
    </cofactor>
</comment>
<gene>
    <name evidence="9" type="ORF">H2021_03915</name>
</gene>
<feature type="coiled-coil region" evidence="6">
    <location>
        <begin position="178"/>
        <end position="214"/>
    </location>
</feature>
<evidence type="ECO:0000256" key="6">
    <source>
        <dbReference type="SAM" id="Coils"/>
    </source>
</evidence>
<evidence type="ECO:0000259" key="7">
    <source>
        <dbReference type="Pfam" id="PF03755"/>
    </source>
</evidence>
<dbReference type="Pfam" id="PF03755">
    <property type="entry name" value="YicC-like_N"/>
    <property type="match status" value="1"/>
</dbReference>
<evidence type="ECO:0000256" key="5">
    <source>
        <dbReference type="ARBA" id="ARBA00035648"/>
    </source>
</evidence>
<feature type="domain" description="Endoribonuclease YicC-like C-terminal" evidence="8">
    <location>
        <begin position="167"/>
        <end position="283"/>
    </location>
</feature>
<name>A0A838YHD2_9GAMM</name>
<evidence type="ECO:0000259" key="8">
    <source>
        <dbReference type="Pfam" id="PF08340"/>
    </source>
</evidence>
<evidence type="ECO:0000256" key="3">
    <source>
        <dbReference type="ARBA" id="ARBA00022759"/>
    </source>
</evidence>
<reference evidence="9 10" key="1">
    <citation type="submission" date="2020-06" db="EMBL/GenBank/DDBJ databases">
        <title>Dysbiosis in marine aquaculture revealed through microbiome analysis: reverse ecology for environmental sustainability.</title>
        <authorList>
            <person name="Haro-Moreno J.M."/>
            <person name="Coutinho F.H."/>
            <person name="Zaragoza-Solas A."/>
            <person name="Picazo A."/>
            <person name="Almagro-Moreno S."/>
            <person name="Lopez-Perez M."/>
        </authorList>
    </citation>
    <scope>NUCLEOTIDE SEQUENCE [LARGE SCALE GENOMIC DNA]</scope>
    <source>
        <strain evidence="9">MCMED-G42</strain>
    </source>
</reference>
<dbReference type="GO" id="GO:0004521">
    <property type="term" value="F:RNA endonuclease activity"/>
    <property type="evidence" value="ECO:0007669"/>
    <property type="project" value="InterPro"/>
</dbReference>
<evidence type="ECO:0000256" key="4">
    <source>
        <dbReference type="ARBA" id="ARBA00022801"/>
    </source>
</evidence>
<dbReference type="InterPro" id="IPR013527">
    <property type="entry name" value="YicC-like_N"/>
</dbReference>
<evidence type="ECO:0000256" key="2">
    <source>
        <dbReference type="ARBA" id="ARBA00022722"/>
    </source>
</evidence>
<feature type="domain" description="Endoribonuclease YicC-like N-terminal" evidence="7">
    <location>
        <begin position="2"/>
        <end position="149"/>
    </location>
</feature>
<dbReference type="InterPro" id="IPR005229">
    <property type="entry name" value="YicC/YloC-like"/>
</dbReference>
<evidence type="ECO:0000256" key="1">
    <source>
        <dbReference type="ARBA" id="ARBA00001968"/>
    </source>
</evidence>
<dbReference type="EMBL" id="JACETM010000049">
    <property type="protein sequence ID" value="MBA4724347.1"/>
    <property type="molecule type" value="Genomic_DNA"/>
</dbReference>
<accession>A0A838YHD2</accession>
<dbReference type="GO" id="GO:0016787">
    <property type="term" value="F:hydrolase activity"/>
    <property type="evidence" value="ECO:0007669"/>
    <property type="project" value="UniProtKB-KW"/>
</dbReference>
<dbReference type="InterPro" id="IPR013551">
    <property type="entry name" value="YicC-like_C"/>
</dbReference>
<dbReference type="Pfam" id="PF08340">
    <property type="entry name" value="YicC-like_C"/>
    <property type="match status" value="1"/>
</dbReference>
<organism evidence="9 10">
    <name type="scientific">SAR86 cluster bacterium</name>
    <dbReference type="NCBI Taxonomy" id="2030880"/>
    <lineage>
        <taxon>Bacteria</taxon>
        <taxon>Pseudomonadati</taxon>
        <taxon>Pseudomonadota</taxon>
        <taxon>Gammaproteobacteria</taxon>
        <taxon>SAR86 cluster</taxon>
    </lineage>
</organism>
<dbReference type="PANTHER" id="PTHR30636">
    <property type="entry name" value="UPF0701 PROTEIN YICC"/>
    <property type="match status" value="1"/>
</dbReference>
<comment type="similarity">
    <text evidence="5">Belongs to the YicC/YloC family.</text>
</comment>
<dbReference type="Proteomes" id="UP000585327">
    <property type="component" value="Unassembled WGS sequence"/>
</dbReference>
<comment type="caution">
    <text evidence="9">The sequence shown here is derived from an EMBL/GenBank/DDBJ whole genome shotgun (WGS) entry which is preliminary data.</text>
</comment>
<keyword evidence="2" id="KW-0540">Nuclease</keyword>
<keyword evidence="3" id="KW-0255">Endonuclease</keyword>
<sequence length="283" mass="32570">MIKSMTGFASEEYSHKSLSVTCDIKTINHRFLDVSIRSHELPNDVDVFIRELTSKKIKRGSIDIRFKIVQPKNTSYEFNMKSLDNLLAIIDDNNSFNSKDLTFGDIKDVPGIINTHNHSQISSTILKNVFKAALSKLIATKNDEGMKIQKIFDSKIKKINKNNKLISKGSKAIIKRRNERLRSKINDHISNINEERLEQEISLLLLKHDVAEEQERISFHLNALNKELNLTNSRGKKIDFILQELFRETSTLSVKLDDPAHKSRALDMKLLVEEMREQAQNVE</sequence>
<evidence type="ECO:0000313" key="9">
    <source>
        <dbReference type="EMBL" id="MBA4724347.1"/>
    </source>
</evidence>
<evidence type="ECO:0000313" key="10">
    <source>
        <dbReference type="Proteomes" id="UP000585327"/>
    </source>
</evidence>
<keyword evidence="4" id="KW-0378">Hydrolase</keyword>
<keyword evidence="6" id="KW-0175">Coiled coil</keyword>
<proteinExistence type="inferred from homology"/>
<dbReference type="PANTHER" id="PTHR30636:SF3">
    <property type="entry name" value="UPF0701 PROTEIN YICC"/>
    <property type="match status" value="1"/>
</dbReference>
<protein>
    <submittedName>
        <fullName evidence="9">DUF1732 domain-containing protein</fullName>
    </submittedName>
</protein>
<dbReference type="AlphaFoldDB" id="A0A838YHD2"/>